<dbReference type="EMBL" id="GABZ01008561">
    <property type="protein sequence ID" value="JAA44964.1"/>
    <property type="molecule type" value="mRNA"/>
</dbReference>
<dbReference type="AlphaFoldDB" id="K9IY47"/>
<keyword evidence="2" id="KW-0732">Signal</keyword>
<protein>
    <submittedName>
        <fullName evidence="3">Putative secreted protein</fullName>
    </submittedName>
</protein>
<feature type="signal peptide" evidence="2">
    <location>
        <begin position="1"/>
        <end position="21"/>
    </location>
</feature>
<evidence type="ECO:0000313" key="3">
    <source>
        <dbReference type="EMBL" id="JAA44964.1"/>
    </source>
</evidence>
<sequence>MSSVWALWTLLLCLGPDCYWPFHWWELPSGWRTSDVQPPLCAVHCCVGAGRTKQTTQKPHHNKQPPNHHNVTNNKRARNNKSGKRNGRVENRGKEKEYEKTNGKKSDYEEKGEEN</sequence>
<organism evidence="3">
    <name type="scientific">Desmodus rotundus</name>
    <name type="common">Vampire bat</name>
    <dbReference type="NCBI Taxonomy" id="9430"/>
    <lineage>
        <taxon>Eukaryota</taxon>
        <taxon>Metazoa</taxon>
        <taxon>Chordata</taxon>
        <taxon>Craniata</taxon>
        <taxon>Vertebrata</taxon>
        <taxon>Euteleostomi</taxon>
        <taxon>Mammalia</taxon>
        <taxon>Eutheria</taxon>
        <taxon>Laurasiatheria</taxon>
        <taxon>Chiroptera</taxon>
        <taxon>Yangochiroptera</taxon>
        <taxon>Phyllostomidae</taxon>
        <taxon>Desmodontinae</taxon>
        <taxon>Desmodus</taxon>
    </lineage>
</organism>
<evidence type="ECO:0000256" key="1">
    <source>
        <dbReference type="SAM" id="MobiDB-lite"/>
    </source>
</evidence>
<reference evidence="3" key="1">
    <citation type="submission" date="2012-11" db="EMBL/GenBank/DDBJ databases">
        <title>The Vampirome: Transcriptome and Proteome Analysis of the Submandibular and Accessory Glands of the Vampire Bat and Vector of Human Rabies, Desmodus rotundus.</title>
        <authorList>
            <person name="Francischetti I.M.B."/>
            <person name="Assumpcao T.C.F."/>
            <person name="Ma D."/>
            <person name="Vicente E.C."/>
            <person name="Ribeiro J.M.C."/>
        </authorList>
    </citation>
    <scope>NUCLEOTIDE SEQUENCE</scope>
    <source>
        <tissue evidence="3">Salivary gland</tissue>
    </source>
</reference>
<feature type="compositionally biased region" description="Basic residues" evidence="1">
    <location>
        <begin position="75"/>
        <end position="86"/>
    </location>
</feature>
<accession>K9IY47</accession>
<evidence type="ECO:0000256" key="2">
    <source>
        <dbReference type="SAM" id="SignalP"/>
    </source>
</evidence>
<feature type="compositionally biased region" description="Basic and acidic residues" evidence="1">
    <location>
        <begin position="87"/>
        <end position="115"/>
    </location>
</feature>
<feature type="region of interest" description="Disordered" evidence="1">
    <location>
        <begin position="52"/>
        <end position="115"/>
    </location>
</feature>
<feature type="chain" id="PRO_5003931136" evidence="2">
    <location>
        <begin position="22"/>
        <end position="115"/>
    </location>
</feature>
<name>K9IY47_DESRO</name>
<proteinExistence type="evidence at transcript level"/>